<evidence type="ECO:0000313" key="2">
    <source>
        <dbReference type="Proteomes" id="UP001518925"/>
    </source>
</evidence>
<organism evidence="1 2">
    <name type="scientific">Bacillus suaedaesalsae</name>
    <dbReference type="NCBI Taxonomy" id="2810349"/>
    <lineage>
        <taxon>Bacteria</taxon>
        <taxon>Bacillati</taxon>
        <taxon>Bacillota</taxon>
        <taxon>Bacilli</taxon>
        <taxon>Bacillales</taxon>
        <taxon>Bacillaceae</taxon>
        <taxon>Bacillus</taxon>
    </lineage>
</organism>
<comment type="caution">
    <text evidence="1">The sequence shown here is derived from an EMBL/GenBank/DDBJ whole genome shotgun (WGS) entry which is preliminary data.</text>
</comment>
<sequence length="96" mass="11028">MMKKKGLLIVLVLIFLTACTFIQKDNSKVPVEDTETLLMNDLDTIVKNAQEFANLSESTEVQEVFQNEVDRIWKVQFSNGTIVLYDENTDEFVHAE</sequence>
<dbReference type="Proteomes" id="UP001518925">
    <property type="component" value="Unassembled WGS sequence"/>
</dbReference>
<accession>A0ABS2DJY4</accession>
<evidence type="ECO:0008006" key="3">
    <source>
        <dbReference type="Google" id="ProtNLM"/>
    </source>
</evidence>
<dbReference type="PROSITE" id="PS51257">
    <property type="entry name" value="PROKAR_LIPOPROTEIN"/>
    <property type="match status" value="1"/>
</dbReference>
<keyword evidence="2" id="KW-1185">Reference proteome</keyword>
<proteinExistence type="predicted"/>
<protein>
    <recommendedName>
        <fullName evidence="3">PepSY domain-containing protein</fullName>
    </recommendedName>
</protein>
<evidence type="ECO:0000313" key="1">
    <source>
        <dbReference type="EMBL" id="MBM6618799.1"/>
    </source>
</evidence>
<name>A0ABS2DJY4_9BACI</name>
<gene>
    <name evidence="1" type="ORF">JR050_14105</name>
</gene>
<dbReference type="RefSeq" id="WP_204204144.1">
    <property type="nucleotide sequence ID" value="NZ_JAFELM010000035.1"/>
</dbReference>
<reference evidence="1 2" key="1">
    <citation type="submission" date="2021-02" db="EMBL/GenBank/DDBJ databases">
        <title>Bacillus sp. RD4P76, an endophyte from a halophyte.</title>
        <authorList>
            <person name="Sun J.-Q."/>
        </authorList>
    </citation>
    <scope>NUCLEOTIDE SEQUENCE [LARGE SCALE GENOMIC DNA]</scope>
    <source>
        <strain evidence="1 2">RD4P76</strain>
    </source>
</reference>
<dbReference type="EMBL" id="JAFELM010000035">
    <property type="protein sequence ID" value="MBM6618799.1"/>
    <property type="molecule type" value="Genomic_DNA"/>
</dbReference>